<dbReference type="Gene3D" id="3.20.20.70">
    <property type="entry name" value="Aldolase class I"/>
    <property type="match status" value="1"/>
</dbReference>
<dbReference type="PANTHER" id="PTHR43303:SF4">
    <property type="entry name" value="NADPH DEHYDROGENASE C23G7.10C-RELATED"/>
    <property type="match status" value="1"/>
</dbReference>
<protein>
    <recommendedName>
        <fullName evidence="6">NADH:flavin oxidoreductase/NADH oxidase N-terminal domain-containing protein</fullName>
    </recommendedName>
</protein>
<dbReference type="AlphaFoldDB" id="A0A9P6YCH0"/>
<dbReference type="GO" id="GO:0010181">
    <property type="term" value="F:FMN binding"/>
    <property type="evidence" value="ECO:0007669"/>
    <property type="project" value="InterPro"/>
</dbReference>
<proteinExistence type="predicted"/>
<keyword evidence="5" id="KW-0560">Oxidoreductase</keyword>
<accession>A0A9P6YCH0</accession>
<dbReference type="PANTHER" id="PTHR43303">
    <property type="entry name" value="NADPH DEHYDROGENASE C23G7.10C-RELATED"/>
    <property type="match status" value="1"/>
</dbReference>
<keyword evidence="4" id="KW-0521">NADP</keyword>
<gene>
    <name evidence="7" type="ORF">G6F51_006274</name>
</gene>
<dbReference type="GO" id="GO:0003959">
    <property type="term" value="F:NADPH dehydrogenase activity"/>
    <property type="evidence" value="ECO:0007669"/>
    <property type="project" value="InterPro"/>
</dbReference>
<organism evidence="7 8">
    <name type="scientific">Rhizopus oryzae</name>
    <name type="common">Mucormycosis agent</name>
    <name type="synonym">Rhizopus arrhizus var. delemar</name>
    <dbReference type="NCBI Taxonomy" id="64495"/>
    <lineage>
        <taxon>Eukaryota</taxon>
        <taxon>Fungi</taxon>
        <taxon>Fungi incertae sedis</taxon>
        <taxon>Mucoromycota</taxon>
        <taxon>Mucoromycotina</taxon>
        <taxon>Mucoromycetes</taxon>
        <taxon>Mucorales</taxon>
        <taxon>Mucorineae</taxon>
        <taxon>Rhizopodaceae</taxon>
        <taxon>Rhizopus</taxon>
    </lineage>
</organism>
<evidence type="ECO:0000313" key="7">
    <source>
        <dbReference type="EMBL" id="KAG1544093.1"/>
    </source>
</evidence>
<evidence type="ECO:0000256" key="1">
    <source>
        <dbReference type="ARBA" id="ARBA00001917"/>
    </source>
</evidence>
<dbReference type="GO" id="GO:0050661">
    <property type="term" value="F:NADP binding"/>
    <property type="evidence" value="ECO:0007669"/>
    <property type="project" value="InterPro"/>
</dbReference>
<comment type="cofactor">
    <cofactor evidence="1">
        <name>FMN</name>
        <dbReference type="ChEBI" id="CHEBI:58210"/>
    </cofactor>
</comment>
<feature type="domain" description="NADH:flavin oxidoreductase/NADH oxidase N-terminal" evidence="6">
    <location>
        <begin position="7"/>
        <end position="109"/>
    </location>
</feature>
<evidence type="ECO:0000256" key="4">
    <source>
        <dbReference type="ARBA" id="ARBA00022857"/>
    </source>
</evidence>
<dbReference type="InterPro" id="IPR013785">
    <property type="entry name" value="Aldolase_TIM"/>
</dbReference>
<reference evidence="7" key="1">
    <citation type="journal article" date="2020" name="Microb. Genom.">
        <title>Genetic diversity of clinical and environmental Mucorales isolates obtained from an investigation of mucormycosis cases among solid organ transplant recipients.</title>
        <authorList>
            <person name="Nguyen M.H."/>
            <person name="Kaul D."/>
            <person name="Muto C."/>
            <person name="Cheng S.J."/>
            <person name="Richter R.A."/>
            <person name="Bruno V.M."/>
            <person name="Liu G."/>
            <person name="Beyhan S."/>
            <person name="Sundermann A.J."/>
            <person name="Mounaud S."/>
            <person name="Pasculle A.W."/>
            <person name="Nierman W.C."/>
            <person name="Driscoll E."/>
            <person name="Cumbie R."/>
            <person name="Clancy C.J."/>
            <person name="Dupont C.L."/>
        </authorList>
    </citation>
    <scope>NUCLEOTIDE SEQUENCE</scope>
    <source>
        <strain evidence="7">GL16</strain>
    </source>
</reference>
<evidence type="ECO:0000256" key="5">
    <source>
        <dbReference type="ARBA" id="ARBA00023002"/>
    </source>
</evidence>
<keyword evidence="3" id="KW-0288">FMN</keyword>
<evidence type="ECO:0000313" key="8">
    <source>
        <dbReference type="Proteomes" id="UP000717996"/>
    </source>
</evidence>
<evidence type="ECO:0000259" key="6">
    <source>
        <dbReference type="Pfam" id="PF00724"/>
    </source>
</evidence>
<dbReference type="SUPFAM" id="SSF51395">
    <property type="entry name" value="FMN-linked oxidoreductases"/>
    <property type="match status" value="1"/>
</dbReference>
<evidence type="ECO:0000256" key="2">
    <source>
        <dbReference type="ARBA" id="ARBA00022630"/>
    </source>
</evidence>
<dbReference type="Proteomes" id="UP000717996">
    <property type="component" value="Unassembled WGS sequence"/>
</dbReference>
<name>A0A9P6YCH0_RHIOR</name>
<sequence>MERDEEGWDIYQSIEYAKALKKIGVDVIDVSGGGNRAKAAYSLFNFAKLYQVEMANAIKHQANIATAAVGRIIDPKDAEAVLKEDKADYILVGRAHLNNSGWLNHAARELGVSNVWANQYERGQRAF</sequence>
<dbReference type="InterPro" id="IPR044152">
    <property type="entry name" value="YqjM-like"/>
</dbReference>
<dbReference type="InterPro" id="IPR001155">
    <property type="entry name" value="OxRdtase_FMN_N"/>
</dbReference>
<dbReference type="Pfam" id="PF00724">
    <property type="entry name" value="Oxidored_FMN"/>
    <property type="match status" value="1"/>
</dbReference>
<evidence type="ECO:0000256" key="3">
    <source>
        <dbReference type="ARBA" id="ARBA00022643"/>
    </source>
</evidence>
<dbReference type="EMBL" id="JAANIT010000838">
    <property type="protein sequence ID" value="KAG1544093.1"/>
    <property type="molecule type" value="Genomic_DNA"/>
</dbReference>
<comment type="caution">
    <text evidence="7">The sequence shown here is derived from an EMBL/GenBank/DDBJ whole genome shotgun (WGS) entry which is preliminary data.</text>
</comment>
<keyword evidence="2" id="KW-0285">Flavoprotein</keyword>